<accession>A0A914AFU1</accession>
<evidence type="ECO:0000313" key="4">
    <source>
        <dbReference type="Proteomes" id="UP000887568"/>
    </source>
</evidence>
<dbReference type="RefSeq" id="XP_038062598.1">
    <property type="nucleotide sequence ID" value="XM_038206670.1"/>
</dbReference>
<protein>
    <recommendedName>
        <fullName evidence="2">P2X purinoreceptor 7 intracellular domain-containing protein</fullName>
    </recommendedName>
</protein>
<proteinExistence type="predicted"/>
<dbReference type="GeneID" id="119733090"/>
<name>A0A914AFU1_PATMI</name>
<dbReference type="EnsemblMetazoa" id="XM_038206670.1">
    <property type="protein sequence ID" value="XP_038062598.1"/>
    <property type="gene ID" value="LOC119733090"/>
</dbReference>
<dbReference type="InterPro" id="IPR046815">
    <property type="entry name" value="P2RX7_C"/>
</dbReference>
<feature type="domain" description="P2X purinoreceptor 7 intracellular" evidence="2">
    <location>
        <begin position="73"/>
        <end position="216"/>
    </location>
</feature>
<dbReference type="PANTHER" id="PTHR36981">
    <property type="entry name" value="ZGC:195170"/>
    <property type="match status" value="1"/>
</dbReference>
<dbReference type="OMA" id="AQPYMFE"/>
<dbReference type="AlphaFoldDB" id="A0A914AFU1"/>
<dbReference type="PANTHER" id="PTHR36981:SF1">
    <property type="entry name" value="P2X PURINORECEPTOR 7 INTRACELLULAR DOMAIN-CONTAINING PROTEIN"/>
    <property type="match status" value="1"/>
</dbReference>
<sequence>MAESDSDNSSWENFSIDSEGNFTESSSSSDDSDSDYVQSNDDEIVVRGAQPYRFEPLQERGANDGEADGQDGTQADDDRRVRLQNTDWCSCGNCTIMESVENCLCCKEAPAIQQKIEHTGVDPDTLSCFKDHPWYEATCLNPGTLETAYYQYRQQYGARAVEGDRASKYRHVSYRQVVRWCWGFLGRQNRVPLPSCIMNKTRAAYPAPDGNYKGFKYPDLDE</sequence>
<evidence type="ECO:0000256" key="1">
    <source>
        <dbReference type="SAM" id="MobiDB-lite"/>
    </source>
</evidence>
<feature type="region of interest" description="Disordered" evidence="1">
    <location>
        <begin position="1"/>
        <end position="79"/>
    </location>
</feature>
<dbReference type="Pfam" id="PF20478">
    <property type="entry name" value="P2RX7_C"/>
    <property type="match status" value="1"/>
</dbReference>
<evidence type="ECO:0000313" key="3">
    <source>
        <dbReference type="EnsemblMetazoa" id="XP_038062598.1"/>
    </source>
</evidence>
<evidence type="ECO:0000259" key="2">
    <source>
        <dbReference type="Pfam" id="PF20478"/>
    </source>
</evidence>
<keyword evidence="4" id="KW-1185">Reference proteome</keyword>
<reference evidence="3" key="1">
    <citation type="submission" date="2022-11" db="UniProtKB">
        <authorList>
            <consortium name="EnsemblMetazoa"/>
        </authorList>
    </citation>
    <scope>IDENTIFICATION</scope>
</reference>
<organism evidence="3 4">
    <name type="scientific">Patiria miniata</name>
    <name type="common">Bat star</name>
    <name type="synonym">Asterina miniata</name>
    <dbReference type="NCBI Taxonomy" id="46514"/>
    <lineage>
        <taxon>Eukaryota</taxon>
        <taxon>Metazoa</taxon>
        <taxon>Echinodermata</taxon>
        <taxon>Eleutherozoa</taxon>
        <taxon>Asterozoa</taxon>
        <taxon>Asteroidea</taxon>
        <taxon>Valvatacea</taxon>
        <taxon>Valvatida</taxon>
        <taxon>Asterinidae</taxon>
        <taxon>Patiria</taxon>
    </lineage>
</organism>
<feature type="compositionally biased region" description="Polar residues" evidence="1">
    <location>
        <begin position="7"/>
        <end position="24"/>
    </location>
</feature>
<dbReference type="OrthoDB" id="5955457at2759"/>
<dbReference type="Proteomes" id="UP000887568">
    <property type="component" value="Unplaced"/>
</dbReference>